<proteinExistence type="predicted"/>
<reference evidence="1 2" key="1">
    <citation type="journal article" date="2021" name="Elife">
        <title>Chloroplast acquisition without the gene transfer in kleptoplastic sea slugs, Plakobranchus ocellatus.</title>
        <authorList>
            <person name="Maeda T."/>
            <person name="Takahashi S."/>
            <person name="Yoshida T."/>
            <person name="Shimamura S."/>
            <person name="Takaki Y."/>
            <person name="Nagai Y."/>
            <person name="Toyoda A."/>
            <person name="Suzuki Y."/>
            <person name="Arimoto A."/>
            <person name="Ishii H."/>
            <person name="Satoh N."/>
            <person name="Nishiyama T."/>
            <person name="Hasebe M."/>
            <person name="Maruyama T."/>
            <person name="Minagawa J."/>
            <person name="Obokata J."/>
            <person name="Shigenobu S."/>
        </authorList>
    </citation>
    <scope>NUCLEOTIDE SEQUENCE [LARGE SCALE GENOMIC DNA]</scope>
</reference>
<gene>
    <name evidence="1" type="ORF">ElyMa_001620800</name>
</gene>
<comment type="caution">
    <text evidence="1">The sequence shown here is derived from an EMBL/GenBank/DDBJ whole genome shotgun (WGS) entry which is preliminary data.</text>
</comment>
<sequence>MDQDADCHDSICAIDHQRRALVTRDESGRDKERLMPCNYMVPLLQPLFHEIDPFSQSILFLLQCGLTAFAGPAIYLSLPTFCSIHCWYSRVVGRFKALSLSGRPYVRLDDLGISDLGYSAETHYDVVRVSKKKRSRGTITFSSQLIAGSILVVS</sequence>
<protein>
    <submittedName>
        <fullName evidence="1">Uncharacterized protein</fullName>
    </submittedName>
</protein>
<organism evidence="1 2">
    <name type="scientific">Elysia marginata</name>
    <dbReference type="NCBI Taxonomy" id="1093978"/>
    <lineage>
        <taxon>Eukaryota</taxon>
        <taxon>Metazoa</taxon>
        <taxon>Spiralia</taxon>
        <taxon>Lophotrochozoa</taxon>
        <taxon>Mollusca</taxon>
        <taxon>Gastropoda</taxon>
        <taxon>Heterobranchia</taxon>
        <taxon>Euthyneura</taxon>
        <taxon>Panpulmonata</taxon>
        <taxon>Sacoglossa</taxon>
        <taxon>Placobranchoidea</taxon>
        <taxon>Plakobranchidae</taxon>
        <taxon>Elysia</taxon>
    </lineage>
</organism>
<dbReference type="EMBL" id="BMAT01003262">
    <property type="protein sequence ID" value="GFS22631.1"/>
    <property type="molecule type" value="Genomic_DNA"/>
</dbReference>
<name>A0AAV4JMM0_9GAST</name>
<evidence type="ECO:0000313" key="1">
    <source>
        <dbReference type="EMBL" id="GFS22631.1"/>
    </source>
</evidence>
<keyword evidence="2" id="KW-1185">Reference proteome</keyword>
<dbReference type="Proteomes" id="UP000762676">
    <property type="component" value="Unassembled WGS sequence"/>
</dbReference>
<accession>A0AAV4JMM0</accession>
<evidence type="ECO:0000313" key="2">
    <source>
        <dbReference type="Proteomes" id="UP000762676"/>
    </source>
</evidence>
<dbReference type="AlphaFoldDB" id="A0AAV4JMM0"/>